<name>A0A8I2BXP7_BRAEL</name>
<evidence type="ECO:0000259" key="5">
    <source>
        <dbReference type="Pfam" id="PF13458"/>
    </source>
</evidence>
<gene>
    <name evidence="6" type="ORF">JOH49_000893</name>
</gene>
<evidence type="ECO:0000256" key="1">
    <source>
        <dbReference type="ARBA" id="ARBA00010062"/>
    </source>
</evidence>
<dbReference type="AlphaFoldDB" id="A0A8I2BXP7"/>
<dbReference type="InterPro" id="IPR000709">
    <property type="entry name" value="Leu_Ile_Val-bd"/>
</dbReference>
<dbReference type="PRINTS" id="PR00337">
    <property type="entry name" value="LEUILEVALBP"/>
</dbReference>
<dbReference type="Proteomes" id="UP000673383">
    <property type="component" value="Unassembled WGS sequence"/>
</dbReference>
<reference evidence="6" key="1">
    <citation type="submission" date="2021-02" db="EMBL/GenBank/DDBJ databases">
        <title>Genomic Encyclopedia of Type Strains, Phase IV (KMG-V): Genome sequencing to study the core and pangenomes of soil and plant-associated prokaryotes.</title>
        <authorList>
            <person name="Whitman W."/>
        </authorList>
    </citation>
    <scope>NUCLEOTIDE SEQUENCE</scope>
    <source>
        <strain evidence="6">USDA 406</strain>
    </source>
</reference>
<comment type="caution">
    <text evidence="6">The sequence shown here is derived from an EMBL/GenBank/DDBJ whole genome shotgun (WGS) entry which is preliminary data.</text>
</comment>
<dbReference type="Pfam" id="PF13458">
    <property type="entry name" value="Peripla_BP_6"/>
    <property type="match status" value="1"/>
</dbReference>
<dbReference type="CDD" id="cd06330">
    <property type="entry name" value="PBP1_As_SBP-like"/>
    <property type="match status" value="1"/>
</dbReference>
<keyword evidence="4" id="KW-0029">Amino-acid transport</keyword>
<dbReference type="PANTHER" id="PTHR30483">
    <property type="entry name" value="LEUCINE-SPECIFIC-BINDING PROTEIN"/>
    <property type="match status" value="1"/>
</dbReference>
<dbReference type="InterPro" id="IPR028082">
    <property type="entry name" value="Peripla_BP_I"/>
</dbReference>
<comment type="similarity">
    <text evidence="1">Belongs to the leucine-binding protein family.</text>
</comment>
<protein>
    <submittedName>
        <fullName evidence="6">Branched-chain amino acid transport system substrate-binding protein</fullName>
    </submittedName>
</protein>
<keyword evidence="3" id="KW-0732">Signal</keyword>
<organism evidence="6 7">
    <name type="scientific">Bradyrhizobium elkanii</name>
    <dbReference type="NCBI Taxonomy" id="29448"/>
    <lineage>
        <taxon>Bacteria</taxon>
        <taxon>Pseudomonadati</taxon>
        <taxon>Pseudomonadota</taxon>
        <taxon>Alphaproteobacteria</taxon>
        <taxon>Hyphomicrobiales</taxon>
        <taxon>Nitrobacteraceae</taxon>
        <taxon>Bradyrhizobium</taxon>
    </lineage>
</organism>
<dbReference type="Gene3D" id="3.40.50.2300">
    <property type="match status" value="2"/>
</dbReference>
<evidence type="ECO:0000313" key="6">
    <source>
        <dbReference type="EMBL" id="MBP1291140.1"/>
    </source>
</evidence>
<dbReference type="EMBL" id="JAFICZ010000001">
    <property type="protein sequence ID" value="MBP1291140.1"/>
    <property type="molecule type" value="Genomic_DNA"/>
</dbReference>
<keyword evidence="2" id="KW-0813">Transport</keyword>
<evidence type="ECO:0000256" key="4">
    <source>
        <dbReference type="ARBA" id="ARBA00022970"/>
    </source>
</evidence>
<dbReference type="PANTHER" id="PTHR30483:SF37">
    <property type="entry name" value="ABC TRANSPORTER SUBSTRATE-BINDING PROTEIN"/>
    <property type="match status" value="1"/>
</dbReference>
<dbReference type="GO" id="GO:0006865">
    <property type="term" value="P:amino acid transport"/>
    <property type="evidence" value="ECO:0007669"/>
    <property type="project" value="UniProtKB-KW"/>
</dbReference>
<feature type="domain" description="Leucine-binding protein" evidence="5">
    <location>
        <begin position="83"/>
        <end position="421"/>
    </location>
</feature>
<dbReference type="SUPFAM" id="SSF53822">
    <property type="entry name" value="Periplasmic binding protein-like I"/>
    <property type="match status" value="1"/>
</dbReference>
<evidence type="ECO:0000256" key="2">
    <source>
        <dbReference type="ARBA" id="ARBA00022448"/>
    </source>
</evidence>
<evidence type="ECO:0000256" key="3">
    <source>
        <dbReference type="ARBA" id="ARBA00022729"/>
    </source>
</evidence>
<dbReference type="InterPro" id="IPR051010">
    <property type="entry name" value="BCAA_transport"/>
</dbReference>
<sequence length="481" mass="51283">MIRMAAAQHHSTSPGGRDIMGSRGISIVVARCLSSVEWLFRLDCGVPQGKARWMVDGLAGALALGVVAATPAAAQEKPAALGLGIFTFTSGPAAAYGMPGKNAADLMIDEINAKGGIGGVPLSATYVDEAQGAQGVIAEYRRLTGDAKNQVMVAALSSANCLALAPLAEQLEVPTVGWNCDTHQLLIDGKSKYVFRPNGNTVPEFVAYAIYLLDRKPDVKTVAIINPDYAFGHDAAKIFIAALKALKPDVEIVAELYPKLGSPNYQTEISRLATARPDVVFSNLWGADLENFVRQAAPRGIFTSSQVILALGETVLQRVPLPDGVIVGVLGDGWWMSPDAKAKPETVKFAEAYKARFGEYPAFPSIKMANALIYVKAAYDAAMQKNGSKWPTRAELADAMKGSKVETLTGTAQTRADNDGLVDQIVGVTVRMSAQQFPVIGDMVRYKGESLMPQAGQDPLAWIATLKPEFAKDLPKPGSYK</sequence>
<evidence type="ECO:0000313" key="7">
    <source>
        <dbReference type="Proteomes" id="UP000673383"/>
    </source>
</evidence>
<dbReference type="InterPro" id="IPR028081">
    <property type="entry name" value="Leu-bd"/>
</dbReference>
<accession>A0A8I2BXP7</accession>
<proteinExistence type="inferred from homology"/>